<evidence type="ECO:0000313" key="2">
    <source>
        <dbReference type="Proteomes" id="UP001497700"/>
    </source>
</evidence>
<protein>
    <submittedName>
        <fullName evidence="1">Uncharacterized protein</fullName>
    </submittedName>
</protein>
<accession>A0ACB9YTW2</accession>
<keyword evidence="2" id="KW-1185">Reference proteome</keyword>
<evidence type="ECO:0000313" key="1">
    <source>
        <dbReference type="EMBL" id="KAI4862556.1"/>
    </source>
</evidence>
<organism evidence="1 2">
    <name type="scientific">Hypoxylon rubiginosum</name>
    <dbReference type="NCBI Taxonomy" id="110542"/>
    <lineage>
        <taxon>Eukaryota</taxon>
        <taxon>Fungi</taxon>
        <taxon>Dikarya</taxon>
        <taxon>Ascomycota</taxon>
        <taxon>Pezizomycotina</taxon>
        <taxon>Sordariomycetes</taxon>
        <taxon>Xylariomycetidae</taxon>
        <taxon>Xylariales</taxon>
        <taxon>Hypoxylaceae</taxon>
        <taxon>Hypoxylon</taxon>
    </lineage>
</organism>
<proteinExistence type="predicted"/>
<sequence>MLLQLLCLCAALVLNVANARSPRASRRSECPPFTNGTLVIESYQLYPENADFDLNDCLLYIGALYNASVVVYDPYKAETVATLEFPGITRTRPFHVGGVAWDPFTNFITILVDSAVPHETADHQISGDDYILRYDPGTQEIVWSLNITEVSQGQYGGQQDVEHDARGHVYILGSYPGTILRVEPDGSIIKPWYLPEVIDHTYNGITGFAATGEILLACDPLNNTGSGEIVKFDMTADEGTPVLVPRIPNEDIISLDAVYLPPKYGGTVLLVSEHDRGVSVLRSADGKWETAEYLGRISDYASLSEGAVNTATVEISGVIYTVDEWFTDPIVNGTSAGNRTEFPLVDITSQIEELLAATP</sequence>
<gene>
    <name evidence="1" type="ORF">F4820DRAFT_18824</name>
</gene>
<dbReference type="EMBL" id="MU393523">
    <property type="protein sequence ID" value="KAI4862556.1"/>
    <property type="molecule type" value="Genomic_DNA"/>
</dbReference>
<name>A0ACB9YTW2_9PEZI</name>
<comment type="caution">
    <text evidence="1">The sequence shown here is derived from an EMBL/GenBank/DDBJ whole genome shotgun (WGS) entry which is preliminary data.</text>
</comment>
<reference evidence="1 2" key="1">
    <citation type="journal article" date="2022" name="New Phytol.">
        <title>Ecological generalism drives hyperdiversity of secondary metabolite gene clusters in xylarialean endophytes.</title>
        <authorList>
            <person name="Franco M.E.E."/>
            <person name="Wisecaver J.H."/>
            <person name="Arnold A.E."/>
            <person name="Ju Y.M."/>
            <person name="Slot J.C."/>
            <person name="Ahrendt S."/>
            <person name="Moore L.P."/>
            <person name="Eastman K.E."/>
            <person name="Scott K."/>
            <person name="Konkel Z."/>
            <person name="Mondo S.J."/>
            <person name="Kuo A."/>
            <person name="Hayes R.D."/>
            <person name="Haridas S."/>
            <person name="Andreopoulos B."/>
            <person name="Riley R."/>
            <person name="LaButti K."/>
            <person name="Pangilinan J."/>
            <person name="Lipzen A."/>
            <person name="Amirebrahimi M."/>
            <person name="Yan J."/>
            <person name="Adam C."/>
            <person name="Keymanesh K."/>
            <person name="Ng V."/>
            <person name="Louie K."/>
            <person name="Northen T."/>
            <person name="Drula E."/>
            <person name="Henrissat B."/>
            <person name="Hsieh H.M."/>
            <person name="Youens-Clark K."/>
            <person name="Lutzoni F."/>
            <person name="Miadlikowska J."/>
            <person name="Eastwood D.C."/>
            <person name="Hamelin R.C."/>
            <person name="Grigoriev I.V."/>
            <person name="U'Ren J.M."/>
        </authorList>
    </citation>
    <scope>NUCLEOTIDE SEQUENCE [LARGE SCALE GENOMIC DNA]</scope>
    <source>
        <strain evidence="1 2">CBS 119005</strain>
    </source>
</reference>
<dbReference type="Proteomes" id="UP001497700">
    <property type="component" value="Unassembled WGS sequence"/>
</dbReference>